<feature type="transmembrane region" description="Helical" evidence="10">
    <location>
        <begin position="189"/>
        <end position="208"/>
    </location>
</feature>
<feature type="transmembrane region" description="Helical" evidence="10">
    <location>
        <begin position="214"/>
        <end position="233"/>
    </location>
</feature>
<evidence type="ECO:0000256" key="2">
    <source>
        <dbReference type="ARBA" id="ARBA00022448"/>
    </source>
</evidence>
<accession>A0A1M7PI83</accession>
<feature type="transmembrane region" description="Helical" evidence="10">
    <location>
        <begin position="524"/>
        <end position="543"/>
    </location>
</feature>
<evidence type="ECO:0000256" key="10">
    <source>
        <dbReference type="SAM" id="Phobius"/>
    </source>
</evidence>
<feature type="transmembrane region" description="Helical" evidence="10">
    <location>
        <begin position="403"/>
        <end position="423"/>
    </location>
</feature>
<evidence type="ECO:0000313" key="11">
    <source>
        <dbReference type="EMBL" id="SHN16755.1"/>
    </source>
</evidence>
<reference evidence="11 12" key="1">
    <citation type="submission" date="2016-11" db="EMBL/GenBank/DDBJ databases">
        <authorList>
            <person name="Jaros S."/>
            <person name="Januszkiewicz K."/>
            <person name="Wedrychowicz H."/>
        </authorList>
    </citation>
    <scope>NUCLEOTIDE SEQUENCE [LARGE SCALE GENOMIC DNA]</scope>
    <source>
        <strain evidence="11 12">DSM 46144</strain>
    </source>
</reference>
<dbReference type="GO" id="GO:0005886">
    <property type="term" value="C:plasma membrane"/>
    <property type="evidence" value="ECO:0007669"/>
    <property type="project" value="UniProtKB-SubCell"/>
</dbReference>
<keyword evidence="5" id="KW-0029">Amino-acid transport</keyword>
<feature type="transmembrane region" description="Helical" evidence="10">
    <location>
        <begin position="31"/>
        <end position="50"/>
    </location>
</feature>
<keyword evidence="4 10" id="KW-0812">Transmembrane</keyword>
<dbReference type="PANTHER" id="PTHR11795:SF445">
    <property type="entry name" value="AMINO ACID ABC TRANSPORTER PERMEASE PROTEIN"/>
    <property type="match status" value="1"/>
</dbReference>
<dbReference type="InterPro" id="IPR001851">
    <property type="entry name" value="ABC_transp_permease"/>
</dbReference>
<protein>
    <submittedName>
        <fullName evidence="11">Branched-chain amino acid transport system permease protein</fullName>
    </submittedName>
</protein>
<gene>
    <name evidence="11" type="ORF">SAMN05443668_103383</name>
</gene>
<keyword evidence="7 10" id="KW-0472">Membrane</keyword>
<feature type="transmembrane region" description="Helical" evidence="10">
    <location>
        <begin position="376"/>
        <end position="397"/>
    </location>
</feature>
<organism evidence="11 12">
    <name type="scientific">Cryptosporangium aurantiacum</name>
    <dbReference type="NCBI Taxonomy" id="134849"/>
    <lineage>
        <taxon>Bacteria</taxon>
        <taxon>Bacillati</taxon>
        <taxon>Actinomycetota</taxon>
        <taxon>Actinomycetes</taxon>
        <taxon>Cryptosporangiales</taxon>
        <taxon>Cryptosporangiaceae</taxon>
        <taxon>Cryptosporangium</taxon>
    </lineage>
</organism>
<evidence type="ECO:0000256" key="3">
    <source>
        <dbReference type="ARBA" id="ARBA00022475"/>
    </source>
</evidence>
<evidence type="ECO:0000256" key="8">
    <source>
        <dbReference type="ARBA" id="ARBA00037998"/>
    </source>
</evidence>
<evidence type="ECO:0000256" key="5">
    <source>
        <dbReference type="ARBA" id="ARBA00022970"/>
    </source>
</evidence>
<feature type="transmembrane region" description="Helical" evidence="10">
    <location>
        <begin position="349"/>
        <end position="369"/>
    </location>
</feature>
<dbReference type="GO" id="GO:0022857">
    <property type="term" value="F:transmembrane transporter activity"/>
    <property type="evidence" value="ECO:0007669"/>
    <property type="project" value="InterPro"/>
</dbReference>
<feature type="transmembrane region" description="Helical" evidence="10">
    <location>
        <begin position="62"/>
        <end position="82"/>
    </location>
</feature>
<feature type="transmembrane region" description="Helical" evidence="10">
    <location>
        <begin position="474"/>
        <end position="492"/>
    </location>
</feature>
<dbReference type="RefSeq" id="WP_073257183.1">
    <property type="nucleotide sequence ID" value="NZ_FRCS01000003.1"/>
</dbReference>
<evidence type="ECO:0000256" key="4">
    <source>
        <dbReference type="ARBA" id="ARBA00022692"/>
    </source>
</evidence>
<evidence type="ECO:0000256" key="1">
    <source>
        <dbReference type="ARBA" id="ARBA00004651"/>
    </source>
</evidence>
<keyword evidence="12" id="KW-1185">Reference proteome</keyword>
<feature type="transmembrane region" description="Helical" evidence="10">
    <location>
        <begin position="240"/>
        <end position="259"/>
    </location>
</feature>
<dbReference type="Pfam" id="PF02653">
    <property type="entry name" value="BPD_transp_2"/>
    <property type="match status" value="2"/>
</dbReference>
<dbReference type="OrthoDB" id="3572933at2"/>
<feature type="transmembrane region" description="Helical" evidence="10">
    <location>
        <begin position="325"/>
        <end position="343"/>
    </location>
</feature>
<feature type="transmembrane region" description="Helical" evidence="10">
    <location>
        <begin position="6"/>
        <end position="24"/>
    </location>
</feature>
<name>A0A1M7PI83_9ACTN</name>
<evidence type="ECO:0000313" key="12">
    <source>
        <dbReference type="Proteomes" id="UP000184440"/>
    </source>
</evidence>
<evidence type="ECO:0000256" key="9">
    <source>
        <dbReference type="SAM" id="MobiDB-lite"/>
    </source>
</evidence>
<keyword evidence="3" id="KW-1003">Cell membrane</keyword>
<comment type="subcellular location">
    <subcellularLocation>
        <location evidence="1">Cell membrane</location>
        <topology evidence="1">Multi-pass membrane protein</topology>
    </subcellularLocation>
</comment>
<sequence>MVPYLLAGLALGAIYALAAAGLVVTYISTGVLNFAFGSMAFFLARLFYWLDTQQGWDTLPAALVTLGLAAPILSVGLYVLVFRHLRDRSTLIKLVATIGLSVALPPLANLLFGDEAIAAAPGLSPQPVPVYTVLGTALSLDQLITYAILLAVVVVGTVVLRRTDVGLKIRAMVDSEALTRSMGVDTGRLAVGVWAVSGVLAGLAGVLIAPTAGLTLGSMTLLMAIAFAAVVAARLRSLPIAVLAALTLGVVTDVIQMWLPADSTVTAAIVAGVPFAFMTAFLLYFLARGGAVGQEVAAGGALDRAIRVDATDGPPSTAGTGHRPMAQSLLVSAIVVLLVLLPALTTGYWLGLVAQSCALAVAFLSITLVTGEGGMIWLCQIGFAGAAAILAAQLATAAGMDPLLAVLVAAAVMAPVGVLVGALTIRLGELYVALVTLSLGLLAQTQVFTRDRFYQYGAGVTLERPAFLAQDRTFAYLAIAVFAVVAFLTINLRRSTTGLAISAVRWSEPAARTLGLDVLRTKSVLAGFAAFVAGLGGGLLALYNQAAVPDNFETFTGLVWVAVLVTVGARSVLAAAGAALLFAVLPGVVATYLPTHWGSLPPLLFGLGALGVAIHPEGVVVAQGRQLVGLFSRRRPDEPDPQPSAPATPAPVGGVR</sequence>
<feature type="transmembrane region" description="Helical" evidence="10">
    <location>
        <begin position="265"/>
        <end position="286"/>
    </location>
</feature>
<proteinExistence type="inferred from homology"/>
<feature type="region of interest" description="Disordered" evidence="9">
    <location>
        <begin position="633"/>
        <end position="656"/>
    </location>
</feature>
<feature type="transmembrane region" description="Helical" evidence="10">
    <location>
        <begin position="143"/>
        <end position="160"/>
    </location>
</feature>
<feature type="transmembrane region" description="Helical" evidence="10">
    <location>
        <begin position="430"/>
        <end position="448"/>
    </location>
</feature>
<feature type="transmembrane region" description="Helical" evidence="10">
    <location>
        <begin position="555"/>
        <end position="573"/>
    </location>
</feature>
<keyword evidence="2" id="KW-0813">Transport</keyword>
<dbReference type="CDD" id="cd06582">
    <property type="entry name" value="TM_PBP1_LivH_like"/>
    <property type="match status" value="1"/>
</dbReference>
<dbReference type="Proteomes" id="UP000184440">
    <property type="component" value="Unassembled WGS sequence"/>
</dbReference>
<comment type="similarity">
    <text evidence="8">Belongs to the binding-protein-dependent transport system permease family. LivHM subfamily.</text>
</comment>
<keyword evidence="6 10" id="KW-1133">Transmembrane helix</keyword>
<evidence type="ECO:0000256" key="6">
    <source>
        <dbReference type="ARBA" id="ARBA00022989"/>
    </source>
</evidence>
<dbReference type="GO" id="GO:0006865">
    <property type="term" value="P:amino acid transport"/>
    <property type="evidence" value="ECO:0007669"/>
    <property type="project" value="UniProtKB-KW"/>
</dbReference>
<dbReference type="AlphaFoldDB" id="A0A1M7PI83"/>
<dbReference type="EMBL" id="FRCS01000003">
    <property type="protein sequence ID" value="SHN16755.1"/>
    <property type="molecule type" value="Genomic_DNA"/>
</dbReference>
<feature type="transmembrane region" description="Helical" evidence="10">
    <location>
        <begin position="94"/>
        <end position="112"/>
    </location>
</feature>
<feature type="transmembrane region" description="Helical" evidence="10">
    <location>
        <begin position="580"/>
        <end position="597"/>
    </location>
</feature>
<dbReference type="PANTHER" id="PTHR11795">
    <property type="entry name" value="BRANCHED-CHAIN AMINO ACID TRANSPORT SYSTEM PERMEASE PROTEIN LIVH"/>
    <property type="match status" value="1"/>
</dbReference>
<dbReference type="STRING" id="134849.SAMN05443668_103383"/>
<evidence type="ECO:0000256" key="7">
    <source>
        <dbReference type="ARBA" id="ARBA00023136"/>
    </source>
</evidence>
<dbReference type="InterPro" id="IPR052157">
    <property type="entry name" value="BCAA_transport_permease"/>
</dbReference>